<protein>
    <recommendedName>
        <fullName evidence="1">DUF3347 domain-containing protein</fullName>
    </recommendedName>
</protein>
<dbReference type="Pfam" id="PF11827">
    <property type="entry name" value="DUF3347"/>
    <property type="match status" value="1"/>
</dbReference>
<reference evidence="3" key="1">
    <citation type="submission" date="2016-10" db="EMBL/GenBank/DDBJ databases">
        <authorList>
            <person name="Varghese N."/>
            <person name="Submissions S."/>
        </authorList>
    </citation>
    <scope>NUCLEOTIDE SEQUENCE [LARGE SCALE GENOMIC DNA]</scope>
    <source>
        <strain evidence="3">DSM 23515</strain>
    </source>
</reference>
<proteinExistence type="predicted"/>
<name>A0A1I2NMX0_9FLAO</name>
<evidence type="ECO:0000313" key="3">
    <source>
        <dbReference type="Proteomes" id="UP000199116"/>
    </source>
</evidence>
<dbReference type="Proteomes" id="UP000199116">
    <property type="component" value="Unassembled WGS sequence"/>
</dbReference>
<evidence type="ECO:0000259" key="1">
    <source>
        <dbReference type="Pfam" id="PF11827"/>
    </source>
</evidence>
<feature type="domain" description="DUF3347" evidence="1">
    <location>
        <begin position="64"/>
        <end position="134"/>
    </location>
</feature>
<evidence type="ECO:0000313" key="2">
    <source>
        <dbReference type="EMBL" id="SFG04988.1"/>
    </source>
</evidence>
<gene>
    <name evidence="2" type="ORF">SAMN04488033_12341</name>
</gene>
<sequence length="187" mass="21613">MSIVMKYTRKYWLLPLLFFVFTSCNDNKQEQSVEVKTEEEVKEKKEEIPDIADSSFKDGMTGTVYHYYLKVRTALFNDDLEAAKDASQNIANSFDDDFAELKSLSEEMAKAEDIEKLRSTFSDFSVEVESLFKQNLSEGTIYKQHCPMAFNNKGAFWFAEVEEIKNPYKGEEMPKCGSIKETIKPKK</sequence>
<dbReference type="EMBL" id="FOOH01000023">
    <property type="protein sequence ID" value="SFG04988.1"/>
    <property type="molecule type" value="Genomic_DNA"/>
</dbReference>
<keyword evidence="3" id="KW-1185">Reference proteome</keyword>
<dbReference type="AlphaFoldDB" id="A0A1I2NMX0"/>
<dbReference type="InterPro" id="IPR021782">
    <property type="entry name" value="DUF3347"/>
</dbReference>
<dbReference type="PROSITE" id="PS51257">
    <property type="entry name" value="PROKAR_LIPOPROTEIN"/>
    <property type="match status" value="1"/>
</dbReference>
<organism evidence="2 3">
    <name type="scientific">Salegentibacter agarivorans</name>
    <dbReference type="NCBI Taxonomy" id="345907"/>
    <lineage>
        <taxon>Bacteria</taxon>
        <taxon>Pseudomonadati</taxon>
        <taxon>Bacteroidota</taxon>
        <taxon>Flavobacteriia</taxon>
        <taxon>Flavobacteriales</taxon>
        <taxon>Flavobacteriaceae</taxon>
        <taxon>Salegentibacter</taxon>
    </lineage>
</organism>
<accession>A0A1I2NMX0</accession>